<dbReference type="InParanoid" id="A0A6I9S9R2"/>
<dbReference type="GO" id="GO:0009451">
    <property type="term" value="P:RNA modification"/>
    <property type="evidence" value="ECO:0007669"/>
    <property type="project" value="InterPro"/>
</dbReference>
<dbReference type="FunFam" id="1.25.40.10:FF:000031">
    <property type="entry name" value="Pentatricopeptide repeat-containing protein mitochondrial"/>
    <property type="match status" value="2"/>
</dbReference>
<dbReference type="PANTHER" id="PTHR47926">
    <property type="entry name" value="PENTATRICOPEPTIDE REPEAT-CONTAINING PROTEIN"/>
    <property type="match status" value="1"/>
</dbReference>
<dbReference type="FunFam" id="1.25.40.10:FF:000343">
    <property type="entry name" value="Pentatricopeptide repeat-containing protein At3g58590"/>
    <property type="match status" value="1"/>
</dbReference>
<dbReference type="Pfam" id="PF13041">
    <property type="entry name" value="PPR_2"/>
    <property type="match status" value="4"/>
</dbReference>
<dbReference type="NCBIfam" id="TIGR00756">
    <property type="entry name" value="PPR"/>
    <property type="match status" value="7"/>
</dbReference>
<dbReference type="GeneID" id="105058316"/>
<dbReference type="OrthoDB" id="185373at2759"/>
<keyword evidence="3" id="KW-1185">Reference proteome</keyword>
<feature type="repeat" description="PPR" evidence="2">
    <location>
        <begin position="367"/>
        <end position="401"/>
    </location>
</feature>
<organism evidence="3 4">
    <name type="scientific">Elaeis guineensis var. tenera</name>
    <name type="common">Oil palm</name>
    <dbReference type="NCBI Taxonomy" id="51953"/>
    <lineage>
        <taxon>Eukaryota</taxon>
        <taxon>Viridiplantae</taxon>
        <taxon>Streptophyta</taxon>
        <taxon>Embryophyta</taxon>
        <taxon>Tracheophyta</taxon>
        <taxon>Spermatophyta</taxon>
        <taxon>Magnoliopsida</taxon>
        <taxon>Liliopsida</taxon>
        <taxon>Arecaceae</taxon>
        <taxon>Arecoideae</taxon>
        <taxon>Cocoseae</taxon>
        <taxon>Elaeidinae</taxon>
        <taxon>Elaeis</taxon>
    </lineage>
</organism>
<dbReference type="PROSITE" id="PS51375">
    <property type="entry name" value="PPR"/>
    <property type="match status" value="7"/>
</dbReference>
<accession>A0A6I9S9R2</accession>
<dbReference type="RefSeq" id="XP_010939498.2">
    <property type="nucleotide sequence ID" value="XM_010941196.3"/>
</dbReference>
<dbReference type="InterPro" id="IPR046960">
    <property type="entry name" value="PPR_At4g14850-like_plant"/>
</dbReference>
<dbReference type="InterPro" id="IPR002885">
    <property type="entry name" value="PPR_rpt"/>
</dbReference>
<dbReference type="Proteomes" id="UP000504607">
    <property type="component" value="Chromosome 1"/>
</dbReference>
<feature type="repeat" description="PPR" evidence="2">
    <location>
        <begin position="63"/>
        <end position="97"/>
    </location>
</feature>
<feature type="repeat" description="PPR" evidence="2">
    <location>
        <begin position="569"/>
        <end position="603"/>
    </location>
</feature>
<gene>
    <name evidence="4" type="primary">LOC105058316</name>
</gene>
<reference evidence="4" key="1">
    <citation type="submission" date="2025-08" db="UniProtKB">
        <authorList>
            <consortium name="RefSeq"/>
        </authorList>
    </citation>
    <scope>IDENTIFICATION</scope>
</reference>
<proteinExistence type="predicted"/>
<feature type="repeat" description="PPR" evidence="2">
    <location>
        <begin position="164"/>
        <end position="198"/>
    </location>
</feature>
<dbReference type="InterPro" id="IPR011990">
    <property type="entry name" value="TPR-like_helical_dom_sf"/>
</dbReference>
<name>A0A6I9S9R2_ELAGV</name>
<feature type="repeat" description="PPR" evidence="2">
    <location>
        <begin position="265"/>
        <end position="299"/>
    </location>
</feature>
<evidence type="ECO:0000313" key="3">
    <source>
        <dbReference type="Proteomes" id="UP000504607"/>
    </source>
</evidence>
<evidence type="ECO:0000256" key="2">
    <source>
        <dbReference type="PROSITE-ProRule" id="PRU00708"/>
    </source>
</evidence>
<feature type="repeat" description="PPR" evidence="2">
    <location>
        <begin position="468"/>
        <end position="502"/>
    </location>
</feature>
<dbReference type="KEGG" id="egu:105058316"/>
<dbReference type="Gene3D" id="1.25.40.10">
    <property type="entry name" value="Tetratricopeptide repeat domain"/>
    <property type="match status" value="5"/>
</dbReference>
<dbReference type="GO" id="GO:0003723">
    <property type="term" value="F:RNA binding"/>
    <property type="evidence" value="ECO:0007669"/>
    <property type="project" value="InterPro"/>
</dbReference>
<dbReference type="FunFam" id="1.25.40.10:FF:000090">
    <property type="entry name" value="Pentatricopeptide repeat-containing protein, chloroplastic"/>
    <property type="match status" value="1"/>
</dbReference>
<evidence type="ECO:0000256" key="1">
    <source>
        <dbReference type="ARBA" id="ARBA00022737"/>
    </source>
</evidence>
<dbReference type="AlphaFoldDB" id="A0A6I9S9R2"/>
<keyword evidence="1" id="KW-0677">Repeat</keyword>
<dbReference type="Pfam" id="PF01535">
    <property type="entry name" value="PPR"/>
    <property type="match status" value="4"/>
</dbReference>
<sequence length="711" mass="79556">MIRYIPLFRSCSTKRTLLEIHAQLLTTGLHRDPLAATKLIESYAMMGITDAARLVFDKFSSPDSFMWGVMIKSYSWAGLYKEVISLYHAMQCQQLRLTSFIFPPVLRACSGLCNVLVGRRIHGRIIKGGFDSDAVAETSLLQMYGEGGSLEDAHQVFDGMSTRDVVAWNLMVSSCIQCKRADVGLEIFSEMNMENIVPDSVIMLNATRACAELGFLKQGRSVHGYIVRRWTAVDEALENSLIAMYGRCGCLDHAEKLFRNASRRSVVSWTAMISCCSEKSCYREALVVFTEMLKCEVEPNSVTMMCVLFSCTQLGFLREGKSVHGFILRRSMDPESSSTGTALINMYAGFRKLGTCCHMFEAMQKKTIVSWNSLIAACSQNGSSKKALRLFIRMQKEGLLPDSFTLSSTLPACGQVGDLRLGFQIHGLIAKTGFQLNKFVRNSLIDMYCKCGSTDTAYRIFEEIESKDTVTWNAMMSGFCQNGFSIEAIRLFDQMYWKGIQTDAVTFLSAIQACTHLGYLRKGRWTHHKLITSGSKKDIQLETALINMYAKCGDLYMARKVFDNMSQKNVVSWSSIISGYGVHGLAEDAVALLFQMVAMGIRPNEVTFMSILSACSHAGLVEEGLFYFDLMKQEFGIEPQSEHYACVVDLLSRAGHVDRAYKFIKSMLVEPDASIWRSLLNGGCRFHHREDIVGDIQRRISNSSSSQCIIG</sequence>
<feature type="repeat" description="PPR" evidence="2">
    <location>
        <begin position="437"/>
        <end position="467"/>
    </location>
</feature>
<evidence type="ECO:0000313" key="4">
    <source>
        <dbReference type="RefSeq" id="XP_010939498.2"/>
    </source>
</evidence>
<protein>
    <submittedName>
        <fullName evidence="4">Pentatricopeptide repeat-containing protein At1g69350, mitochondrial</fullName>
    </submittedName>
</protein>
<dbReference type="FunFam" id="1.25.40.10:FF:000344">
    <property type="entry name" value="Pentatricopeptide repeat-containing protein"/>
    <property type="match status" value="1"/>
</dbReference>